<dbReference type="InterPro" id="IPR038718">
    <property type="entry name" value="SNF2-like_sf"/>
</dbReference>
<dbReference type="Gene3D" id="3.40.50.10810">
    <property type="entry name" value="Tandem AAA-ATPase domain"/>
    <property type="match status" value="1"/>
</dbReference>
<dbReference type="GO" id="GO:0016787">
    <property type="term" value="F:hydrolase activity"/>
    <property type="evidence" value="ECO:0007669"/>
    <property type="project" value="UniProtKB-KW"/>
</dbReference>
<dbReference type="InterPro" id="IPR001650">
    <property type="entry name" value="Helicase_C-like"/>
</dbReference>
<dbReference type="SMART" id="SM00487">
    <property type="entry name" value="DEXDc"/>
    <property type="match status" value="1"/>
</dbReference>
<gene>
    <name evidence="6" type="ORF">Fadolivirus_1_343</name>
</gene>
<keyword evidence="4" id="KW-0067">ATP-binding</keyword>
<dbReference type="InterPro" id="IPR006935">
    <property type="entry name" value="Helicase/UvrB_N"/>
</dbReference>
<protein>
    <submittedName>
        <fullName evidence="6">DEAD/SNF2-like helicase</fullName>
    </submittedName>
</protein>
<evidence type="ECO:0000256" key="1">
    <source>
        <dbReference type="ARBA" id="ARBA00022741"/>
    </source>
</evidence>
<keyword evidence="3 6" id="KW-0347">Helicase</keyword>
<name>A0A7D3R0L9_9VIRU</name>
<dbReference type="GO" id="GO:0005524">
    <property type="term" value="F:ATP binding"/>
    <property type="evidence" value="ECO:0007669"/>
    <property type="project" value="UniProtKB-KW"/>
</dbReference>
<dbReference type="GO" id="GO:0004386">
    <property type="term" value="F:helicase activity"/>
    <property type="evidence" value="ECO:0007669"/>
    <property type="project" value="UniProtKB-KW"/>
</dbReference>
<dbReference type="Pfam" id="PF04851">
    <property type="entry name" value="ResIII"/>
    <property type="match status" value="1"/>
</dbReference>
<dbReference type="InterPro" id="IPR000330">
    <property type="entry name" value="SNF2_N"/>
</dbReference>
<accession>A0A7D3R0L9</accession>
<dbReference type="GO" id="GO:0004520">
    <property type="term" value="F:DNA endonuclease activity"/>
    <property type="evidence" value="ECO:0007669"/>
    <property type="project" value="TreeGrafter"/>
</dbReference>
<dbReference type="PANTHER" id="PTHR45766:SF3">
    <property type="entry name" value="DNA ANNEALING HELICASE AND ENDONUCLEASE ZRANB3"/>
    <property type="match status" value="1"/>
</dbReference>
<dbReference type="Proteomes" id="UP001162001">
    <property type="component" value="Segment"/>
</dbReference>
<proteinExistence type="predicted"/>
<dbReference type="InterPro" id="IPR014001">
    <property type="entry name" value="Helicase_ATP-bd"/>
</dbReference>
<reference evidence="6 7" key="1">
    <citation type="submission" date="2020-04" db="EMBL/GenBank/DDBJ databases">
        <title>Advantages and limits of metagenomic assembly and binning of a giant virus.</title>
        <authorList>
            <person name="Schulz F."/>
            <person name="Andreani J."/>
            <person name="Francis R."/>
            <person name="Boudjemaa H."/>
            <person name="Bou Khalil J.Y."/>
            <person name="Lee J."/>
            <person name="La Scola B."/>
            <person name="Woyke T."/>
        </authorList>
    </citation>
    <scope>NUCLEOTIDE SEQUENCE [LARGE SCALE GENOMIC DNA]</scope>
    <source>
        <strain evidence="6 7">FV1/VV64</strain>
    </source>
</reference>
<evidence type="ECO:0000259" key="5">
    <source>
        <dbReference type="PROSITE" id="PS51192"/>
    </source>
</evidence>
<evidence type="ECO:0000256" key="3">
    <source>
        <dbReference type="ARBA" id="ARBA00022806"/>
    </source>
</evidence>
<dbReference type="GO" id="GO:0003677">
    <property type="term" value="F:DNA binding"/>
    <property type="evidence" value="ECO:0007669"/>
    <property type="project" value="InterPro"/>
</dbReference>
<dbReference type="Pfam" id="PF00176">
    <property type="entry name" value="SNF2-rel_dom"/>
    <property type="match status" value="1"/>
</dbReference>
<evidence type="ECO:0000313" key="6">
    <source>
        <dbReference type="EMBL" id="QKF93801.1"/>
    </source>
</evidence>
<feature type="domain" description="Helicase ATP-binding" evidence="5">
    <location>
        <begin position="71"/>
        <end position="239"/>
    </location>
</feature>
<dbReference type="Gene3D" id="3.40.50.300">
    <property type="entry name" value="P-loop containing nucleotide triphosphate hydrolases"/>
    <property type="match status" value="1"/>
</dbReference>
<evidence type="ECO:0000256" key="2">
    <source>
        <dbReference type="ARBA" id="ARBA00022801"/>
    </source>
</evidence>
<evidence type="ECO:0000256" key="4">
    <source>
        <dbReference type="ARBA" id="ARBA00022840"/>
    </source>
</evidence>
<evidence type="ECO:0000313" key="7">
    <source>
        <dbReference type="Proteomes" id="UP001162001"/>
    </source>
</evidence>
<dbReference type="GO" id="GO:0031297">
    <property type="term" value="P:replication fork processing"/>
    <property type="evidence" value="ECO:0007669"/>
    <property type="project" value="TreeGrafter"/>
</dbReference>
<dbReference type="InterPro" id="IPR027417">
    <property type="entry name" value="P-loop_NTPase"/>
</dbReference>
<dbReference type="GO" id="GO:0006281">
    <property type="term" value="P:DNA repair"/>
    <property type="evidence" value="ECO:0007669"/>
    <property type="project" value="TreeGrafter"/>
</dbReference>
<keyword evidence="2" id="KW-0378">Hydrolase</keyword>
<dbReference type="PANTHER" id="PTHR45766">
    <property type="entry name" value="DNA ANNEALING HELICASE AND ENDONUCLEASE ZRANB3 FAMILY MEMBER"/>
    <property type="match status" value="1"/>
</dbReference>
<dbReference type="SUPFAM" id="SSF52540">
    <property type="entry name" value="P-loop containing nucleoside triphosphate hydrolases"/>
    <property type="match status" value="2"/>
</dbReference>
<dbReference type="PROSITE" id="PS51192">
    <property type="entry name" value="HELICASE_ATP_BIND_1"/>
    <property type="match status" value="1"/>
</dbReference>
<organism evidence="6 7">
    <name type="scientific">Fadolivirus FV1/VV64</name>
    <dbReference type="NCBI Taxonomy" id="3070911"/>
    <lineage>
        <taxon>Viruses</taxon>
        <taxon>Varidnaviria</taxon>
        <taxon>Bamfordvirae</taxon>
        <taxon>Nucleocytoviricota</taxon>
        <taxon>Megaviricetes</taxon>
        <taxon>Imitervirales</taxon>
        <taxon>Mimiviridae</taxon>
        <taxon>Klosneuvirinae</taxon>
        <taxon>Fadolivirus</taxon>
        <taxon>Fadolivirus algeromassiliense</taxon>
    </lineage>
</organism>
<sequence length="784" mass="91377">MSRQNYDKANKYVDLKINGRLFPAWINTNFKKYKLEEVFHKSGDDPCNTKSDTGALKYEMRKYQVFLSQFLDFRSPYHDILIYHGLGSGKTSSAINIYNALYNYTPGWNVFILIKASLKGGWLDELKQWLRKDEYEYRYRNIIFVHYDSPFADRNLMDAVKNVDSSKKSLYIIDEVHNFIRNVYSNISSGVGKRAQVIYDYIIQDKKENPDTRVVLLSGTPAINNPFELSLLFNLLRPGIFPKSENEFNNTFISSSTYQTLNKNTKNMFQRRIMGLVSYYIGATPDLYATKTTQYIDVPMSEYQDDIYAYFEDIETKLALKSRFKGSGGSQTYKVYTRQACNFVFPAISQNVSGESRPRPGKFRISEKEAQRLSETGEIKEKDKGKSDKLVKVDEYLKVMKLFMDTFEEHLTQKDEEDRKKNHTIMKDIDTFITKYKKDYEKFRDEEKVKSNLYNAMYVSSPKMINIIFNIMGSLGPTIVYSNYVLMEGLEIFKIYLKFFGFYNFMEKKQIQKDKIGYVEFHGGIKDIAERYKGRDAFNMPENKYGNIIKIMLISPAGSEGLSLKNVRQVHIMEPYWNEVRITQMIGRGIRQCSHRDLPVDQRHVDIFRYKSVRKNKDKQSTDQYIEDVARSKDGLIQSFLDAVKEVSVDCSLFKNHNMLAQEYKCFQFDEPSLFDSYIGPAYREDMGDDIKMDNGSNSTKSISLKIKVMKIKAVKQLTSNAEDKIEYSKPEFYWYYAKSGVVYDYELHFPVGRVAVDMDGVATKLDKDTYIIDYVIPIPEIGD</sequence>
<dbReference type="Pfam" id="PF00271">
    <property type="entry name" value="Helicase_C"/>
    <property type="match status" value="1"/>
</dbReference>
<dbReference type="EMBL" id="MT418680">
    <property type="protein sequence ID" value="QKF93801.1"/>
    <property type="molecule type" value="Genomic_DNA"/>
</dbReference>
<keyword evidence="1" id="KW-0547">Nucleotide-binding</keyword>
<keyword evidence="7" id="KW-1185">Reference proteome</keyword>